<proteinExistence type="predicted"/>
<organism evidence="1 2">
    <name type="scientific">Undibacterium umbellatum</name>
    <dbReference type="NCBI Taxonomy" id="2762300"/>
    <lineage>
        <taxon>Bacteria</taxon>
        <taxon>Pseudomonadati</taxon>
        <taxon>Pseudomonadota</taxon>
        <taxon>Betaproteobacteria</taxon>
        <taxon>Burkholderiales</taxon>
        <taxon>Oxalobacteraceae</taxon>
        <taxon>Undibacterium</taxon>
    </lineage>
</organism>
<name>A0ABR6Z3S7_9BURK</name>
<gene>
    <name evidence="1" type="ORF">H8L47_01275</name>
</gene>
<comment type="caution">
    <text evidence="1">The sequence shown here is derived from an EMBL/GenBank/DDBJ whole genome shotgun (WGS) entry which is preliminary data.</text>
</comment>
<dbReference type="Proteomes" id="UP000646911">
    <property type="component" value="Unassembled WGS sequence"/>
</dbReference>
<dbReference type="EMBL" id="JACOFX010000001">
    <property type="protein sequence ID" value="MBC3906189.1"/>
    <property type="molecule type" value="Genomic_DNA"/>
</dbReference>
<keyword evidence="2" id="KW-1185">Reference proteome</keyword>
<protein>
    <submittedName>
        <fullName evidence="1">Uncharacterized protein</fullName>
    </submittedName>
</protein>
<sequence>MVCAYGIKACCTHGLAKFAASRQAAQANDARTYVNNTLAKLDTHVANCAANARTSSLNLLGLHTNQFPQLCFISVWIVDLVYHIQC</sequence>
<accession>A0ABR6Z3S7</accession>
<evidence type="ECO:0000313" key="2">
    <source>
        <dbReference type="Proteomes" id="UP000646911"/>
    </source>
</evidence>
<dbReference type="RefSeq" id="WP_186951427.1">
    <property type="nucleotide sequence ID" value="NZ_JACOFX010000001.1"/>
</dbReference>
<reference evidence="1 2" key="1">
    <citation type="submission" date="2020-08" db="EMBL/GenBank/DDBJ databases">
        <title>Novel species isolated from subtropical streams in China.</title>
        <authorList>
            <person name="Lu H."/>
        </authorList>
    </citation>
    <scope>NUCLEOTIDE SEQUENCE [LARGE SCALE GENOMIC DNA]</scope>
    <source>
        <strain evidence="1 2">NL8W</strain>
    </source>
</reference>
<evidence type="ECO:0000313" key="1">
    <source>
        <dbReference type="EMBL" id="MBC3906189.1"/>
    </source>
</evidence>